<feature type="signal peptide" evidence="5">
    <location>
        <begin position="1"/>
        <end position="20"/>
    </location>
</feature>
<dbReference type="GO" id="GO:1901982">
    <property type="term" value="F:maltose binding"/>
    <property type="evidence" value="ECO:0007669"/>
    <property type="project" value="TreeGrafter"/>
</dbReference>
<dbReference type="PANTHER" id="PTHR30061">
    <property type="entry name" value="MALTOSE-BINDING PERIPLASMIC PROTEIN"/>
    <property type="match status" value="1"/>
</dbReference>
<dbReference type="CDD" id="cd13655">
    <property type="entry name" value="PBP2_oligosaccharide_1"/>
    <property type="match status" value="1"/>
</dbReference>
<dbReference type="PANTHER" id="PTHR30061:SF50">
    <property type="entry name" value="MALTOSE_MALTODEXTRIN-BINDING PERIPLASMIC PROTEIN"/>
    <property type="match status" value="1"/>
</dbReference>
<dbReference type="GO" id="GO:0042956">
    <property type="term" value="P:maltodextrin transmembrane transport"/>
    <property type="evidence" value="ECO:0007669"/>
    <property type="project" value="TreeGrafter"/>
</dbReference>
<keyword evidence="7" id="KW-1185">Reference proteome</keyword>
<organism evidence="6 7">
    <name type="scientific">Sharpea azabuensis</name>
    <dbReference type="NCBI Taxonomy" id="322505"/>
    <lineage>
        <taxon>Bacteria</taxon>
        <taxon>Bacillati</taxon>
        <taxon>Bacillota</taxon>
        <taxon>Erysipelotrichia</taxon>
        <taxon>Erysipelotrichales</taxon>
        <taxon>Coprobacillaceae</taxon>
        <taxon>Sharpea</taxon>
    </lineage>
</organism>
<keyword evidence="2" id="KW-0813">Transport</keyword>
<name>A0A1H6T1H7_9FIRM</name>
<feature type="chain" id="PRO_5038545995" evidence="5">
    <location>
        <begin position="21"/>
        <end position="414"/>
    </location>
</feature>
<dbReference type="Gene3D" id="3.40.190.10">
    <property type="entry name" value="Periplasmic binding protein-like II"/>
    <property type="match status" value="2"/>
</dbReference>
<evidence type="ECO:0000256" key="1">
    <source>
        <dbReference type="ARBA" id="ARBA00008520"/>
    </source>
</evidence>
<evidence type="ECO:0000313" key="7">
    <source>
        <dbReference type="Proteomes" id="UP000183028"/>
    </source>
</evidence>
<feature type="compositionally biased region" description="Low complexity" evidence="4">
    <location>
        <begin position="27"/>
        <end position="36"/>
    </location>
</feature>
<dbReference type="PROSITE" id="PS51257">
    <property type="entry name" value="PROKAR_LIPOPROTEIN"/>
    <property type="match status" value="1"/>
</dbReference>
<dbReference type="AlphaFoldDB" id="A0A1H6T1H7"/>
<evidence type="ECO:0000256" key="3">
    <source>
        <dbReference type="ARBA" id="ARBA00022729"/>
    </source>
</evidence>
<evidence type="ECO:0000256" key="4">
    <source>
        <dbReference type="SAM" id="MobiDB-lite"/>
    </source>
</evidence>
<evidence type="ECO:0000256" key="5">
    <source>
        <dbReference type="SAM" id="SignalP"/>
    </source>
</evidence>
<evidence type="ECO:0000256" key="2">
    <source>
        <dbReference type="ARBA" id="ARBA00022448"/>
    </source>
</evidence>
<dbReference type="RefSeq" id="WP_074731938.1">
    <property type="nucleotide sequence ID" value="NZ_CACVPP010000051.1"/>
</dbReference>
<dbReference type="GO" id="GO:0055052">
    <property type="term" value="C:ATP-binding cassette (ABC) transporter complex, substrate-binding subunit-containing"/>
    <property type="evidence" value="ECO:0007669"/>
    <property type="project" value="TreeGrafter"/>
</dbReference>
<accession>A0A1H6T1H7</accession>
<dbReference type="EMBL" id="FNYK01000020">
    <property type="protein sequence ID" value="SEI73918.1"/>
    <property type="molecule type" value="Genomic_DNA"/>
</dbReference>
<dbReference type="STRING" id="322505.SAMN04487836_11120"/>
<evidence type="ECO:0000313" key="6">
    <source>
        <dbReference type="EMBL" id="SEI73918.1"/>
    </source>
</evidence>
<dbReference type="OrthoDB" id="9766758at2"/>
<dbReference type="SUPFAM" id="SSF53850">
    <property type="entry name" value="Periplasmic binding protein-like II"/>
    <property type="match status" value="1"/>
</dbReference>
<dbReference type="eggNOG" id="COG2182">
    <property type="taxonomic scope" value="Bacteria"/>
</dbReference>
<protein>
    <submittedName>
        <fullName evidence="6">Carbohydrate ABC transporter substrate-binding protein, CUT1 family (TC 3.A.1.1.-)</fullName>
    </submittedName>
</protein>
<dbReference type="Pfam" id="PF13416">
    <property type="entry name" value="SBP_bac_8"/>
    <property type="match status" value="1"/>
</dbReference>
<comment type="similarity">
    <text evidence="1">Belongs to the bacterial solute-binding protein 1 family.</text>
</comment>
<keyword evidence="3 5" id="KW-0732">Signal</keyword>
<feature type="region of interest" description="Disordered" evidence="4">
    <location>
        <begin position="27"/>
        <end position="46"/>
    </location>
</feature>
<reference evidence="7" key="1">
    <citation type="submission" date="2016-10" db="EMBL/GenBank/DDBJ databases">
        <authorList>
            <person name="Varghese N."/>
        </authorList>
    </citation>
    <scope>NUCLEOTIDE SEQUENCE [LARGE SCALE GENOMIC DNA]</scope>
    <source>
        <strain evidence="7">DSM 20406</strain>
    </source>
</reference>
<dbReference type="InterPro" id="IPR006059">
    <property type="entry name" value="SBP"/>
</dbReference>
<sequence length="414" mass="44427">MNAKKVLAASLAATMMFGLAGCAKSGSSDTGSSNGGAMTIKVWSPQEDQSAKSGKWLQKECEAFAKEHKDWKINFKYGVCSEGDAGKLVTQDAKAAADVYMFANDQLGTLLDAKAIAQLGGDALKDVQNNNTKALVDSVTSDGKVYGLPFTGNTWFMYYDKTAFSDQDVKSLDTMLSKGKVAFPVSNSWYLGSFYVANGGTLFGDGTDKKAGVQFGGENGYATTKYLVDLVNNPNFENDADGKGLTDFRKGTVKAMFSGSWDYDAVKKALGDKLGIAQLPTVNINGQAKQLKSFSGSKAVAVNPNSKNMQASIALARYLAGEKAQEDHYKLRSIIPCNTTLLKNEEVAKDPLVTAQNNTINNTSIVQPTISAMGNYWTPTETFGKNLIAKKVTAANYKAETDKFVKSLNTDAVK</sequence>
<dbReference type="Proteomes" id="UP000183028">
    <property type="component" value="Unassembled WGS sequence"/>
</dbReference>
<proteinExistence type="inferred from homology"/>
<gene>
    <name evidence="6" type="ORF">SAMN04487834_102027</name>
</gene>
<dbReference type="GO" id="GO:0015768">
    <property type="term" value="P:maltose transport"/>
    <property type="evidence" value="ECO:0007669"/>
    <property type="project" value="TreeGrafter"/>
</dbReference>